<dbReference type="HOGENOM" id="CLU_3173336_0_0_10"/>
<evidence type="ECO:0000313" key="2">
    <source>
        <dbReference type="EMBL" id="EEI89794.1"/>
    </source>
</evidence>
<dbReference type="Proteomes" id="UP000006241">
    <property type="component" value="Unassembled WGS sequence"/>
</dbReference>
<dbReference type="EMBL" id="ACHB01000100">
    <property type="protein sequence ID" value="EEI89794.1"/>
    <property type="molecule type" value="Genomic_DNA"/>
</dbReference>
<reference evidence="2 3" key="1">
    <citation type="submission" date="2009-01" db="EMBL/GenBank/DDBJ databases">
        <authorList>
            <person name="Qin X."/>
            <person name="Bachman B."/>
            <person name="Battles P."/>
            <person name="Bell A."/>
            <person name="Bess C."/>
            <person name="Bickham C."/>
            <person name="Chaboub L."/>
            <person name="Chen D."/>
            <person name="Coyle M."/>
            <person name="Deiros D.R."/>
            <person name="Dinh H."/>
            <person name="Forbes L."/>
            <person name="Fowler G."/>
            <person name="Francisco L."/>
            <person name="Fu Q."/>
            <person name="Gubbala S."/>
            <person name="Hale W."/>
            <person name="Han Y."/>
            <person name="Hemphill L."/>
            <person name="Highlander S.K."/>
            <person name="Hirani K."/>
            <person name="Hogues M."/>
            <person name="Jackson L."/>
            <person name="Jakkamsetti A."/>
            <person name="Javaid M."/>
            <person name="Jiang H."/>
            <person name="Korchina V."/>
            <person name="Kovar C."/>
            <person name="Lara F."/>
            <person name="Lee S."/>
            <person name="Mata R."/>
            <person name="Mathew T."/>
            <person name="Moen C."/>
            <person name="Morales K."/>
            <person name="Munidasa M."/>
            <person name="Nazareth L."/>
            <person name="Ngo R."/>
            <person name="Nguyen L."/>
            <person name="Okwuonu G."/>
            <person name="Ongeri F."/>
            <person name="Patil S."/>
            <person name="Petrosino J."/>
            <person name="Pham C."/>
            <person name="Pham P."/>
            <person name="Pu L.-L."/>
            <person name="Puazo M."/>
            <person name="Raj R."/>
            <person name="Reid J."/>
            <person name="Rouhana J."/>
            <person name="Saada N."/>
            <person name="Shang Y."/>
            <person name="Simmons D."/>
            <person name="Thornton R."/>
            <person name="Warren J."/>
            <person name="Weissenberger G."/>
            <person name="Zhang J."/>
            <person name="Zhang L."/>
            <person name="Zhou C."/>
            <person name="Zhu D."/>
            <person name="Muzny D."/>
            <person name="Worley K."/>
            <person name="Gibbs R."/>
        </authorList>
    </citation>
    <scope>NUCLEOTIDE SEQUENCE [LARGE SCALE GENOMIC DNA]</scope>
    <source>
        <strain evidence="2 3">ATCC 33300</strain>
    </source>
</reference>
<gene>
    <name evidence="2" type="ORF">HMPREF0765_4699</name>
</gene>
<comment type="caution">
    <text evidence="2">The sequence shown here is derived from an EMBL/GenBank/DDBJ whole genome shotgun (WGS) entry which is preliminary data.</text>
</comment>
<evidence type="ECO:0000313" key="3">
    <source>
        <dbReference type="Proteomes" id="UP000006241"/>
    </source>
</evidence>
<dbReference type="AlphaFoldDB" id="C2G543"/>
<evidence type="ECO:0000256" key="1">
    <source>
        <dbReference type="SAM" id="Phobius"/>
    </source>
</evidence>
<feature type="transmembrane region" description="Helical" evidence="1">
    <location>
        <begin position="17"/>
        <end position="39"/>
    </location>
</feature>
<sequence length="47" mass="5744">MQVCPKLYLRFSNFEKIAIFAAYFKTHIIIWIVALYRIYTFRDRLVA</sequence>
<keyword evidence="1" id="KW-0812">Transmembrane</keyword>
<protein>
    <submittedName>
        <fullName evidence="2">Uncharacterized protein</fullName>
    </submittedName>
</protein>
<proteinExistence type="predicted"/>
<organism evidence="2 3">
    <name type="scientific">Sphingobacterium spiritivorum ATCC 33300</name>
    <dbReference type="NCBI Taxonomy" id="525372"/>
    <lineage>
        <taxon>Bacteria</taxon>
        <taxon>Pseudomonadati</taxon>
        <taxon>Bacteroidota</taxon>
        <taxon>Sphingobacteriia</taxon>
        <taxon>Sphingobacteriales</taxon>
        <taxon>Sphingobacteriaceae</taxon>
        <taxon>Sphingobacterium</taxon>
    </lineage>
</organism>
<name>C2G543_SPHSI</name>
<accession>C2G543</accession>
<keyword evidence="1" id="KW-0472">Membrane</keyword>
<keyword evidence="1" id="KW-1133">Transmembrane helix</keyword>